<dbReference type="PANTHER" id="PTHR47221:SF6">
    <property type="entry name" value="FIBRINOGEN ALPHA CHAIN"/>
    <property type="match status" value="1"/>
</dbReference>
<dbReference type="AlphaFoldDB" id="A0A9N9MUX3"/>
<feature type="domain" description="Fibrinogen C-terminal" evidence="8">
    <location>
        <begin position="134"/>
        <end position="357"/>
    </location>
</feature>
<keyword evidence="10" id="KW-1185">Reference proteome</keyword>
<dbReference type="SUPFAM" id="SSF56496">
    <property type="entry name" value="Fibrinogen C-terminal domain-like"/>
    <property type="match status" value="1"/>
</dbReference>
<feature type="signal peptide" evidence="7">
    <location>
        <begin position="1"/>
        <end position="23"/>
    </location>
</feature>
<gene>
    <name evidence="9" type="ORF">CEUTPL_LOCUS11577</name>
</gene>
<keyword evidence="6" id="KW-0325">Glycoprotein</keyword>
<dbReference type="PROSITE" id="PS51257">
    <property type="entry name" value="PROKAR_LIPOPROTEIN"/>
    <property type="match status" value="1"/>
</dbReference>
<dbReference type="CDD" id="cd00087">
    <property type="entry name" value="FReD"/>
    <property type="match status" value="1"/>
</dbReference>
<dbReference type="PANTHER" id="PTHR47221">
    <property type="entry name" value="FIBRINOGEN ALPHA CHAIN"/>
    <property type="match status" value="1"/>
</dbReference>
<feature type="chain" id="PRO_5040402629" description="Fibrinogen C-terminal domain-containing protein" evidence="7">
    <location>
        <begin position="24"/>
        <end position="372"/>
    </location>
</feature>
<dbReference type="InterPro" id="IPR037579">
    <property type="entry name" value="FIB_ANG-like"/>
</dbReference>
<evidence type="ECO:0000256" key="6">
    <source>
        <dbReference type="ARBA" id="ARBA00023180"/>
    </source>
</evidence>
<name>A0A9N9MUX3_9CUCU</name>
<dbReference type="Gene3D" id="3.90.215.10">
    <property type="entry name" value="Gamma Fibrinogen, chain A, domain 1"/>
    <property type="match status" value="1"/>
</dbReference>
<dbReference type="Proteomes" id="UP001152799">
    <property type="component" value="Chromosome 6"/>
</dbReference>
<dbReference type="NCBIfam" id="NF040941">
    <property type="entry name" value="GGGWT_bact"/>
    <property type="match status" value="1"/>
</dbReference>
<evidence type="ECO:0000313" key="9">
    <source>
        <dbReference type="EMBL" id="CAG9771135.1"/>
    </source>
</evidence>
<evidence type="ECO:0000256" key="2">
    <source>
        <dbReference type="ARBA" id="ARBA00022525"/>
    </source>
</evidence>
<accession>A0A9N9MUX3</accession>
<protein>
    <recommendedName>
        <fullName evidence="8">Fibrinogen C-terminal domain-containing protein</fullName>
    </recommendedName>
</protein>
<sequence length="372" mass="41887">MSVCKMKILIFGLFLIGSCTVQGAYRERYRNLDQPSDNPQPDKCELKINQLKAHLDDKINALKLDIQKSRNVLQPTDNNAELHSNIGVILLSLKLLAADLESFGRNLTTIANTTSALQQQLQITDSIQNVFGKPSNTITPANCLEVKQKNPEAPSSIYLIQPTLSKDQFWVHCDMTGKNGGWVTIHHRSLGEEDFYRDWHDYKVGFGNVAGDYWLGLEYIHQLTGNQINELLIQLVDVDGVEKYARYSHFSIGSEEQGYALKVLNGYTGTAGDSLMYHAGSKFSTKDKDQDSWGEGSCAQSHGGAWWYKSCDKSNLNGRYLPGEHPDTLNYQSMYWDSFRGSNIGLKSARMLVRPRQEELMEDAFGDTSLRI</sequence>
<evidence type="ECO:0000256" key="3">
    <source>
        <dbReference type="ARBA" id="ARBA00022729"/>
    </source>
</evidence>
<comment type="subcellular location">
    <subcellularLocation>
        <location evidence="1">Secreted</location>
    </subcellularLocation>
</comment>
<dbReference type="InterPro" id="IPR002181">
    <property type="entry name" value="Fibrinogen_a/b/g_C_dom"/>
</dbReference>
<evidence type="ECO:0000313" key="10">
    <source>
        <dbReference type="Proteomes" id="UP001152799"/>
    </source>
</evidence>
<evidence type="ECO:0000259" key="8">
    <source>
        <dbReference type="PROSITE" id="PS51406"/>
    </source>
</evidence>
<dbReference type="PROSITE" id="PS51406">
    <property type="entry name" value="FIBRINOGEN_C_2"/>
    <property type="match status" value="1"/>
</dbReference>
<organism evidence="9 10">
    <name type="scientific">Ceutorhynchus assimilis</name>
    <name type="common">cabbage seed weevil</name>
    <dbReference type="NCBI Taxonomy" id="467358"/>
    <lineage>
        <taxon>Eukaryota</taxon>
        <taxon>Metazoa</taxon>
        <taxon>Ecdysozoa</taxon>
        <taxon>Arthropoda</taxon>
        <taxon>Hexapoda</taxon>
        <taxon>Insecta</taxon>
        <taxon>Pterygota</taxon>
        <taxon>Neoptera</taxon>
        <taxon>Endopterygota</taxon>
        <taxon>Coleoptera</taxon>
        <taxon>Polyphaga</taxon>
        <taxon>Cucujiformia</taxon>
        <taxon>Curculionidae</taxon>
        <taxon>Ceutorhynchinae</taxon>
        <taxon>Ceutorhynchus</taxon>
    </lineage>
</organism>
<dbReference type="GO" id="GO:0005576">
    <property type="term" value="C:extracellular region"/>
    <property type="evidence" value="ECO:0007669"/>
    <property type="project" value="UniProtKB-SubCell"/>
</dbReference>
<dbReference type="InterPro" id="IPR036056">
    <property type="entry name" value="Fibrinogen-like_C"/>
</dbReference>
<dbReference type="SMART" id="SM00186">
    <property type="entry name" value="FBG"/>
    <property type="match status" value="1"/>
</dbReference>
<keyword evidence="2" id="KW-0964">Secreted</keyword>
<keyword evidence="3 7" id="KW-0732">Signal</keyword>
<evidence type="ECO:0000256" key="4">
    <source>
        <dbReference type="ARBA" id="ARBA00023054"/>
    </source>
</evidence>
<dbReference type="PROSITE" id="PS00514">
    <property type="entry name" value="FIBRINOGEN_C_1"/>
    <property type="match status" value="1"/>
</dbReference>
<evidence type="ECO:0000256" key="7">
    <source>
        <dbReference type="SAM" id="SignalP"/>
    </source>
</evidence>
<proteinExistence type="predicted"/>
<reference evidence="9" key="1">
    <citation type="submission" date="2022-01" db="EMBL/GenBank/DDBJ databases">
        <authorList>
            <person name="King R."/>
        </authorList>
    </citation>
    <scope>NUCLEOTIDE SEQUENCE</scope>
</reference>
<dbReference type="OrthoDB" id="6350391at2759"/>
<evidence type="ECO:0000256" key="5">
    <source>
        <dbReference type="ARBA" id="ARBA00023157"/>
    </source>
</evidence>
<evidence type="ECO:0000256" key="1">
    <source>
        <dbReference type="ARBA" id="ARBA00004613"/>
    </source>
</evidence>
<dbReference type="Pfam" id="PF00147">
    <property type="entry name" value="Fibrinogen_C"/>
    <property type="match status" value="1"/>
</dbReference>
<dbReference type="InterPro" id="IPR020837">
    <property type="entry name" value="Fibrinogen_CS"/>
</dbReference>
<keyword evidence="4" id="KW-0175">Coiled coil</keyword>
<dbReference type="EMBL" id="OU892282">
    <property type="protein sequence ID" value="CAG9771135.1"/>
    <property type="molecule type" value="Genomic_DNA"/>
</dbReference>
<dbReference type="InterPro" id="IPR014716">
    <property type="entry name" value="Fibrinogen_a/b/g_C_1"/>
</dbReference>
<keyword evidence="5" id="KW-1015">Disulfide bond</keyword>